<keyword evidence="5" id="KW-1133">Transmembrane helix</keyword>
<evidence type="ECO:0000256" key="5">
    <source>
        <dbReference type="ARBA" id="ARBA00022989"/>
    </source>
</evidence>
<evidence type="ECO:0000256" key="9">
    <source>
        <dbReference type="RuleBase" id="RU000363"/>
    </source>
</evidence>
<dbReference type="PROSITE" id="PS00061">
    <property type="entry name" value="ADH_SHORT"/>
    <property type="match status" value="1"/>
</dbReference>
<evidence type="ECO:0000256" key="4">
    <source>
        <dbReference type="ARBA" id="ARBA00022857"/>
    </source>
</evidence>
<dbReference type="GO" id="GO:0042445">
    <property type="term" value="P:hormone metabolic process"/>
    <property type="evidence" value="ECO:0007669"/>
    <property type="project" value="UniProtKB-ARBA"/>
</dbReference>
<keyword evidence="3" id="KW-0812">Transmembrane</keyword>
<dbReference type="PRINTS" id="PR00080">
    <property type="entry name" value="SDRFAMILY"/>
</dbReference>
<accession>A0A9D2RPX9</accession>
<evidence type="ECO:0000256" key="6">
    <source>
        <dbReference type="ARBA" id="ARBA00023002"/>
    </source>
</evidence>
<keyword evidence="4" id="KW-0521">NADP</keyword>
<dbReference type="Pfam" id="PF00106">
    <property type="entry name" value="adh_short"/>
    <property type="match status" value="1"/>
</dbReference>
<comment type="caution">
    <text evidence="11">The sequence shown here is derived from an EMBL/GenBank/DDBJ whole genome shotgun (WGS) entry which is preliminary data.</text>
</comment>
<dbReference type="GO" id="GO:0006720">
    <property type="term" value="P:isoprenoid metabolic process"/>
    <property type="evidence" value="ECO:0007669"/>
    <property type="project" value="UniProtKB-ARBA"/>
</dbReference>
<dbReference type="AlphaFoldDB" id="A0A9D2RPX9"/>
<dbReference type="EMBL" id="DWZH01000112">
    <property type="protein sequence ID" value="HJB11720.1"/>
    <property type="molecule type" value="Genomic_DNA"/>
</dbReference>
<dbReference type="FunFam" id="3.40.50.720:FF:000131">
    <property type="entry name" value="Short-chain dehydrogenase/reductase 3"/>
    <property type="match status" value="1"/>
</dbReference>
<evidence type="ECO:0000256" key="7">
    <source>
        <dbReference type="ARBA" id="ARBA00023098"/>
    </source>
</evidence>
<dbReference type="InterPro" id="IPR002347">
    <property type="entry name" value="SDR_fam"/>
</dbReference>
<dbReference type="GO" id="GO:0016020">
    <property type="term" value="C:membrane"/>
    <property type="evidence" value="ECO:0007669"/>
    <property type="project" value="UniProtKB-SubCell"/>
</dbReference>
<reference evidence="11" key="2">
    <citation type="submission" date="2021-04" db="EMBL/GenBank/DDBJ databases">
        <authorList>
            <person name="Gilroy R."/>
        </authorList>
    </citation>
    <scope>NUCLEOTIDE SEQUENCE</scope>
    <source>
        <strain evidence="11">ChiHjej13B12-24818</strain>
    </source>
</reference>
<keyword evidence="7" id="KW-0443">Lipid metabolism</keyword>
<keyword evidence="8" id="KW-0472">Membrane</keyword>
<comment type="similarity">
    <text evidence="2 9">Belongs to the short-chain dehydrogenases/reductases (SDR) family.</text>
</comment>
<dbReference type="PANTHER" id="PTHR24322:SF736">
    <property type="entry name" value="RETINOL DEHYDROGENASE 10"/>
    <property type="match status" value="1"/>
</dbReference>
<feature type="domain" description="Ketoreductase" evidence="10">
    <location>
        <begin position="14"/>
        <end position="215"/>
    </location>
</feature>
<comment type="subcellular location">
    <subcellularLocation>
        <location evidence="1">Membrane</location>
        <topology evidence="1">Multi-pass membrane protein</topology>
    </subcellularLocation>
</comment>
<dbReference type="InterPro" id="IPR036291">
    <property type="entry name" value="NAD(P)-bd_dom_sf"/>
</dbReference>
<evidence type="ECO:0000256" key="1">
    <source>
        <dbReference type="ARBA" id="ARBA00004141"/>
    </source>
</evidence>
<organism evidence="11 12">
    <name type="scientific">Candidatus Brachybacterium merdavium</name>
    <dbReference type="NCBI Taxonomy" id="2838513"/>
    <lineage>
        <taxon>Bacteria</taxon>
        <taxon>Bacillati</taxon>
        <taxon>Actinomycetota</taxon>
        <taxon>Actinomycetes</taxon>
        <taxon>Micrococcales</taxon>
        <taxon>Dermabacteraceae</taxon>
        <taxon>Brachybacterium</taxon>
    </lineage>
</organism>
<dbReference type="SUPFAM" id="SSF51735">
    <property type="entry name" value="NAD(P)-binding Rossmann-fold domains"/>
    <property type="match status" value="1"/>
</dbReference>
<gene>
    <name evidence="11" type="ORF">H9786_14570</name>
</gene>
<dbReference type="SMART" id="SM00822">
    <property type="entry name" value="PKS_KR"/>
    <property type="match status" value="1"/>
</dbReference>
<name>A0A9D2RPX9_9MICO</name>
<evidence type="ECO:0000313" key="11">
    <source>
        <dbReference type="EMBL" id="HJB11720.1"/>
    </source>
</evidence>
<evidence type="ECO:0000256" key="3">
    <source>
        <dbReference type="ARBA" id="ARBA00022692"/>
    </source>
</evidence>
<evidence type="ECO:0000259" key="10">
    <source>
        <dbReference type="SMART" id="SM00822"/>
    </source>
</evidence>
<evidence type="ECO:0000256" key="8">
    <source>
        <dbReference type="ARBA" id="ARBA00023136"/>
    </source>
</evidence>
<reference evidence="11" key="1">
    <citation type="journal article" date="2021" name="PeerJ">
        <title>Extensive microbial diversity within the chicken gut microbiome revealed by metagenomics and culture.</title>
        <authorList>
            <person name="Gilroy R."/>
            <person name="Ravi A."/>
            <person name="Getino M."/>
            <person name="Pursley I."/>
            <person name="Horton D.L."/>
            <person name="Alikhan N.F."/>
            <person name="Baker D."/>
            <person name="Gharbi K."/>
            <person name="Hall N."/>
            <person name="Watson M."/>
            <person name="Adriaenssens E.M."/>
            <person name="Foster-Nyarko E."/>
            <person name="Jarju S."/>
            <person name="Secka A."/>
            <person name="Antonio M."/>
            <person name="Oren A."/>
            <person name="Chaudhuri R.R."/>
            <person name="La Ragione R."/>
            <person name="Hildebrand F."/>
            <person name="Pallen M.J."/>
        </authorList>
    </citation>
    <scope>NUCLEOTIDE SEQUENCE</scope>
    <source>
        <strain evidence="11">ChiHjej13B12-24818</strain>
    </source>
</reference>
<sequence length="282" mass="29803">MSTKNQRGLALSGARVLITGAGSGIGRLIALGAARRGAGEVILWDLSAERAGAVKAEVEAAGATASVGIVDVADRTAVADAAKEAGPVDVLINNAGIVTGADLLDTTDEAIVRTFDVNTLALYWTTRAFLPAMRERDRGVIVTVSSAAGIAGVAKQTDYSASKFAAFGFTESLRNELRARGSAVSTVLVAPYYINTGMFDGVTTKFPRLLPILDEDDVARRILDAIESGTQQLILPRLSRFMPAARVLPVRAFDRVMDFFGINRTMDHFTGRPTSTSGTGPR</sequence>
<protein>
    <submittedName>
        <fullName evidence="11">SDR family oxidoreductase</fullName>
    </submittedName>
</protein>
<dbReference type="Proteomes" id="UP000823823">
    <property type="component" value="Unassembled WGS sequence"/>
</dbReference>
<dbReference type="GO" id="GO:0006066">
    <property type="term" value="P:alcohol metabolic process"/>
    <property type="evidence" value="ECO:0007669"/>
    <property type="project" value="UniProtKB-ARBA"/>
</dbReference>
<dbReference type="PANTHER" id="PTHR24322">
    <property type="entry name" value="PKSB"/>
    <property type="match status" value="1"/>
</dbReference>
<dbReference type="CDD" id="cd05339">
    <property type="entry name" value="17beta-HSDXI-like_SDR_c"/>
    <property type="match status" value="1"/>
</dbReference>
<evidence type="ECO:0000313" key="12">
    <source>
        <dbReference type="Proteomes" id="UP000823823"/>
    </source>
</evidence>
<dbReference type="GO" id="GO:0016616">
    <property type="term" value="F:oxidoreductase activity, acting on the CH-OH group of donors, NAD or NADP as acceptor"/>
    <property type="evidence" value="ECO:0007669"/>
    <property type="project" value="TreeGrafter"/>
</dbReference>
<dbReference type="InterPro" id="IPR057326">
    <property type="entry name" value="KR_dom"/>
</dbReference>
<dbReference type="PRINTS" id="PR00081">
    <property type="entry name" value="GDHRDH"/>
</dbReference>
<dbReference type="InterPro" id="IPR020904">
    <property type="entry name" value="Sc_DH/Rdtase_CS"/>
</dbReference>
<proteinExistence type="inferred from homology"/>
<dbReference type="Gene3D" id="3.40.50.720">
    <property type="entry name" value="NAD(P)-binding Rossmann-like Domain"/>
    <property type="match status" value="1"/>
</dbReference>
<keyword evidence="6" id="KW-0560">Oxidoreductase</keyword>
<evidence type="ECO:0000256" key="2">
    <source>
        <dbReference type="ARBA" id="ARBA00006484"/>
    </source>
</evidence>